<reference evidence="2 3" key="1">
    <citation type="submission" date="2023-07" db="EMBL/GenBank/DDBJ databases">
        <authorList>
            <person name="Peeters C."/>
        </authorList>
    </citation>
    <scope>NUCLEOTIDE SEQUENCE [LARGE SCALE GENOMIC DNA]</scope>
    <source>
        <strain evidence="2 3">R-16034</strain>
    </source>
</reference>
<protein>
    <recommendedName>
        <fullName evidence="1">F5/8 type C domain-containing protein</fullName>
    </recommendedName>
</protein>
<feature type="domain" description="F5/8 type C" evidence="1">
    <location>
        <begin position="558"/>
        <end position="622"/>
    </location>
</feature>
<dbReference type="InterPro" id="IPR000421">
    <property type="entry name" value="FA58C"/>
</dbReference>
<dbReference type="InterPro" id="IPR008979">
    <property type="entry name" value="Galactose-bd-like_sf"/>
</dbReference>
<dbReference type="Proteomes" id="UP001189225">
    <property type="component" value="Unassembled WGS sequence"/>
</dbReference>
<gene>
    <name evidence="2" type="ORF">R16034_04876</name>
</gene>
<dbReference type="PANTHER" id="PTHR32305:SF15">
    <property type="entry name" value="PROTEIN RHSA-RELATED"/>
    <property type="match status" value="1"/>
</dbReference>
<dbReference type="InterPro" id="IPR031325">
    <property type="entry name" value="RHS_repeat"/>
</dbReference>
<keyword evidence="3" id="KW-1185">Reference proteome</keyword>
<dbReference type="Pfam" id="PF05593">
    <property type="entry name" value="RHS_repeat"/>
    <property type="match status" value="3"/>
</dbReference>
<dbReference type="Gene3D" id="2.180.10.10">
    <property type="entry name" value="RHS repeat-associated core"/>
    <property type="match status" value="1"/>
</dbReference>
<dbReference type="AlphaFoldDB" id="A0AB72X982"/>
<organism evidence="2 3">
    <name type="scientific">Ralstonia edaphi</name>
    <dbReference type="NCBI Taxonomy" id="3058599"/>
    <lineage>
        <taxon>Bacteria</taxon>
        <taxon>Pseudomonadati</taxon>
        <taxon>Pseudomonadota</taxon>
        <taxon>Betaproteobacteria</taxon>
        <taxon>Burkholderiales</taxon>
        <taxon>Burkholderiaceae</taxon>
        <taxon>Ralstonia</taxon>
    </lineage>
</organism>
<dbReference type="Gene3D" id="2.60.120.260">
    <property type="entry name" value="Galactose-binding domain-like"/>
    <property type="match status" value="1"/>
</dbReference>
<dbReference type="PANTHER" id="PTHR32305">
    <property type="match status" value="1"/>
</dbReference>
<evidence type="ECO:0000259" key="1">
    <source>
        <dbReference type="PROSITE" id="PS50022"/>
    </source>
</evidence>
<dbReference type="SUPFAM" id="SSF49785">
    <property type="entry name" value="Galactose-binding domain-like"/>
    <property type="match status" value="1"/>
</dbReference>
<dbReference type="Gene3D" id="3.90.930.1">
    <property type="match status" value="1"/>
</dbReference>
<dbReference type="Pfam" id="PF00754">
    <property type="entry name" value="F5_F8_type_C"/>
    <property type="match status" value="1"/>
</dbReference>
<dbReference type="PROSITE" id="PS50022">
    <property type="entry name" value="FA58C_3"/>
    <property type="match status" value="1"/>
</dbReference>
<evidence type="ECO:0000313" key="3">
    <source>
        <dbReference type="Proteomes" id="UP001189225"/>
    </source>
</evidence>
<dbReference type="EMBL" id="CATWHI010000011">
    <property type="protein sequence ID" value="CAJ0744849.1"/>
    <property type="molecule type" value="Genomic_DNA"/>
</dbReference>
<comment type="caution">
    <text evidence="2">The sequence shown here is derived from an EMBL/GenBank/DDBJ whole genome shotgun (WGS) entry which is preliminary data.</text>
</comment>
<dbReference type="NCBIfam" id="TIGR01643">
    <property type="entry name" value="YD_repeat_2x"/>
    <property type="match status" value="4"/>
</dbReference>
<evidence type="ECO:0000313" key="2">
    <source>
        <dbReference type="EMBL" id="CAJ0744849.1"/>
    </source>
</evidence>
<accession>A0AB72X982</accession>
<name>A0AB72X982_9RALS</name>
<proteinExistence type="predicted"/>
<sequence length="695" mass="74993">MGWTHAWRRYVETLTPSSVALRRQDGNTRTFHLANGSWVADNGSRDNLVRLLDTQSKLLGWKLNVLDDGSTENYDANGLLSSVAAPNGETTLLTYSDASTPAATAPSAGLLTSVQNGFGRKLSFTYDSNKRISSLIDPIGGITQYAYGPAGQLISVTWPDATKRQYVYEDSRFPWALTGIVDENGARYSTYAYDDSGRATVSEHAGAVDRYQFLYGANNQTTVVDPTGKTSVYTFLRQNGVLLPTAVSAPCGLCGSTRSSSSYDANNNLIQETDYLGNVTTHSYDSQNREIQRVEGAGTPGARTVTTVWHSKFSNLPTQIALPTKLQNYSYDTSGNLISYSETPTTDTNGSQGLSATAAGPTRTTTWTFTADGQVASRSGPRTDVNDGTAYVYRTADDTSSPPQYRKGDLYQIVDAAGHATTINQYDANGRPLQMTDANGTVTTFTYSSRGWLISQTTTPLNGVGQTTSYDYDKAGQLIKVTRPDGGTISLSYDGAHRLIAAADSSGNSVSYMLDAMGNRTQEQSKDPSGNLARQITRVFDSMNRPLQVTVGTSSQANPQPGTGPLVKIIPLGATASGFYADGYQATMALDGNTSTYWLNTNAPQWIEIDLGAPVVLRSIRLLVNQQPNGPSTHVITGDVAPAPANVLTTLSGQTADQQWLTFTPSDTLPPTRFIRITTTSSSSWVSWRELEFYK</sequence>
<dbReference type="InterPro" id="IPR006530">
    <property type="entry name" value="YD"/>
</dbReference>
<dbReference type="InterPro" id="IPR050708">
    <property type="entry name" value="T6SS_VgrG/RHS"/>
</dbReference>